<dbReference type="Gene3D" id="3.40.1350.10">
    <property type="match status" value="1"/>
</dbReference>
<sequence length="126" mass="14168">MKPLIRCIACMGTHLFLAPEEEGHCSSVCWGSAVQPWALCSHPGRTGTLQELFLCAISRLREIMKKAALPHNDPDTPLSITLAIVETDSTIVYYKMTDGFVLPEPPDDTEDADNKQWKRKRRKLSK</sequence>
<evidence type="ECO:0000256" key="1">
    <source>
        <dbReference type="ARBA" id="ARBA00006091"/>
    </source>
</evidence>
<comment type="similarity">
    <text evidence="1">Belongs to the SEN15 family.</text>
</comment>
<dbReference type="GO" id="GO:0006388">
    <property type="term" value="P:tRNA splicing, via endonucleolytic cleavage and ligation"/>
    <property type="evidence" value="ECO:0007669"/>
    <property type="project" value="InterPro"/>
</dbReference>
<dbReference type="GO" id="GO:0003676">
    <property type="term" value="F:nucleic acid binding"/>
    <property type="evidence" value="ECO:0007669"/>
    <property type="project" value="InterPro"/>
</dbReference>
<keyword evidence="2" id="KW-0819">tRNA processing</keyword>
<reference evidence="5" key="1">
    <citation type="submission" date="2025-08" db="UniProtKB">
        <authorList>
            <consortium name="Ensembl"/>
        </authorList>
    </citation>
    <scope>IDENTIFICATION</scope>
</reference>
<dbReference type="AlphaFoldDB" id="A0A8C9FR25"/>
<dbReference type="PANTHER" id="PTHR28582">
    <property type="entry name" value="TRNA-SPLICING ENDONUCLEASE SUBUNIT SEN15"/>
    <property type="match status" value="1"/>
</dbReference>
<evidence type="ECO:0000256" key="2">
    <source>
        <dbReference type="ARBA" id="ARBA00022694"/>
    </source>
</evidence>
<feature type="compositionally biased region" description="Basic residues" evidence="3">
    <location>
        <begin position="117"/>
        <end position="126"/>
    </location>
</feature>
<name>A0A8C9FR25_PAVCR</name>
<dbReference type="Proteomes" id="UP000694428">
    <property type="component" value="Unplaced"/>
</dbReference>
<reference evidence="5" key="2">
    <citation type="submission" date="2025-09" db="UniProtKB">
        <authorList>
            <consortium name="Ensembl"/>
        </authorList>
    </citation>
    <scope>IDENTIFICATION</scope>
</reference>
<dbReference type="Ensembl" id="ENSPSTT00000020039.1">
    <property type="protein sequence ID" value="ENSPSTP00000019130.1"/>
    <property type="gene ID" value="ENSPSTG00000013789.1"/>
</dbReference>
<protein>
    <recommendedName>
        <fullName evidence="4">tRNA-splicing endonuclease subunit Sen15 domain-containing protein</fullName>
    </recommendedName>
</protein>
<dbReference type="PANTHER" id="PTHR28582:SF1">
    <property type="entry name" value="TRNA-SPLICING ENDONUCLEASE SUBUNIT SEN15"/>
    <property type="match status" value="1"/>
</dbReference>
<dbReference type="InterPro" id="IPR011856">
    <property type="entry name" value="tRNA_endonuc-like_dom_sf"/>
</dbReference>
<evidence type="ECO:0000313" key="5">
    <source>
        <dbReference type="Ensembl" id="ENSPSTP00000019130.1"/>
    </source>
</evidence>
<dbReference type="InterPro" id="IPR036167">
    <property type="entry name" value="tRNA_intron_Endo_cat-like_sf"/>
</dbReference>
<dbReference type="GO" id="GO:0005634">
    <property type="term" value="C:nucleus"/>
    <property type="evidence" value="ECO:0007669"/>
    <property type="project" value="UniProtKB-ARBA"/>
</dbReference>
<feature type="domain" description="tRNA-splicing endonuclease subunit Sen15" evidence="4">
    <location>
        <begin position="57"/>
        <end position="105"/>
    </location>
</feature>
<dbReference type="InterPro" id="IPR018593">
    <property type="entry name" value="tRNA-endonuc_su_Sen15"/>
</dbReference>
<dbReference type="Pfam" id="PF09631">
    <property type="entry name" value="Sen15"/>
    <property type="match status" value="1"/>
</dbReference>
<dbReference type="SUPFAM" id="SSF53032">
    <property type="entry name" value="tRNA-intron endonuclease catalytic domain-like"/>
    <property type="match status" value="1"/>
</dbReference>
<evidence type="ECO:0000259" key="4">
    <source>
        <dbReference type="Pfam" id="PF09631"/>
    </source>
</evidence>
<feature type="region of interest" description="Disordered" evidence="3">
    <location>
        <begin position="103"/>
        <end position="126"/>
    </location>
</feature>
<accession>A0A8C9FR25</accession>
<evidence type="ECO:0000256" key="3">
    <source>
        <dbReference type="SAM" id="MobiDB-lite"/>
    </source>
</evidence>
<organism evidence="5 6">
    <name type="scientific">Pavo cristatus</name>
    <name type="common">Indian peafowl</name>
    <name type="synonym">Blue peafowl</name>
    <dbReference type="NCBI Taxonomy" id="9049"/>
    <lineage>
        <taxon>Eukaryota</taxon>
        <taxon>Metazoa</taxon>
        <taxon>Chordata</taxon>
        <taxon>Craniata</taxon>
        <taxon>Vertebrata</taxon>
        <taxon>Euteleostomi</taxon>
        <taxon>Archelosauria</taxon>
        <taxon>Archosauria</taxon>
        <taxon>Dinosauria</taxon>
        <taxon>Saurischia</taxon>
        <taxon>Theropoda</taxon>
        <taxon>Coelurosauria</taxon>
        <taxon>Aves</taxon>
        <taxon>Neognathae</taxon>
        <taxon>Galloanserae</taxon>
        <taxon>Galliformes</taxon>
        <taxon>Phasianidae</taxon>
        <taxon>Phasianinae</taxon>
        <taxon>Pavo</taxon>
    </lineage>
</organism>
<evidence type="ECO:0000313" key="6">
    <source>
        <dbReference type="Proteomes" id="UP000694428"/>
    </source>
</evidence>
<keyword evidence="6" id="KW-1185">Reference proteome</keyword>
<proteinExistence type="inferred from homology"/>